<keyword evidence="4" id="KW-0175">Coiled coil</keyword>
<keyword evidence="3" id="KW-0406">Ion transport</keyword>
<protein>
    <submittedName>
        <fullName evidence="5">V-type ATP synthase subunit D</fullName>
    </submittedName>
</protein>
<reference evidence="5 6" key="1">
    <citation type="journal article" date="2025" name="Anaerobe">
        <title>Description of Anaerococcus kampingiae sp. nov., Anaerococcus groningensis sp. nov., Anaerococcus martiniensis sp. nov., and Anaerococcus cruorum sp. nov., isolated from human clinical specimens.</title>
        <authorList>
            <person name="Boiten K.E."/>
            <person name="Meijer J."/>
            <person name="van Wezel E.M."/>
            <person name="Veloo A.C.M."/>
        </authorList>
    </citation>
    <scope>NUCLEOTIDE SEQUENCE [LARGE SCALE GENOMIC DNA]</scope>
    <source>
        <strain evidence="5 6">ENR0874</strain>
    </source>
</reference>
<evidence type="ECO:0000256" key="1">
    <source>
        <dbReference type="ARBA" id="ARBA00005850"/>
    </source>
</evidence>
<evidence type="ECO:0000313" key="5">
    <source>
        <dbReference type="EMBL" id="MFO3667109.1"/>
    </source>
</evidence>
<dbReference type="EMBL" id="JBGMEF010000018">
    <property type="protein sequence ID" value="MFO3667109.1"/>
    <property type="molecule type" value="Genomic_DNA"/>
</dbReference>
<proteinExistence type="inferred from homology"/>
<keyword evidence="2" id="KW-0813">Transport</keyword>
<gene>
    <name evidence="5" type="ORF">ACCQ42_04925</name>
</gene>
<dbReference type="InterPro" id="IPR002699">
    <property type="entry name" value="V_ATPase_D"/>
</dbReference>
<comment type="caution">
    <text evidence="5">The sequence shown here is derived from an EMBL/GenBank/DDBJ whole genome shotgun (WGS) entry which is preliminary data.</text>
</comment>
<accession>A0ABW9MCW5</accession>
<sequence length="208" mass="23853">MNNEQIASKANLIKAKEELKLLDVGLDILDKKRKALMNAHESKIKDRDALNKKVNQTMNEVSHNFNKAMTSIGQAKLENLAGLIPIDNSIETKNTKFMQTDIAEIRFTPKKLSLSYSFYQTNSLFDEALIAFNKLKADIFKLAELDSTINNLEIEIRKSNKKVNSLEKIQIPQKSELIKNISQSIEEKEREEFSKTKIVKRNKEKKPS</sequence>
<evidence type="ECO:0000256" key="3">
    <source>
        <dbReference type="ARBA" id="ARBA00023065"/>
    </source>
</evidence>
<dbReference type="NCBIfam" id="TIGR00309">
    <property type="entry name" value="V_ATPase_subD"/>
    <property type="match status" value="1"/>
</dbReference>
<comment type="similarity">
    <text evidence="1">Belongs to the V-ATPase D subunit family.</text>
</comment>
<name>A0ABW9MCW5_9FIRM</name>
<dbReference type="RefSeq" id="WP_410035522.1">
    <property type="nucleotide sequence ID" value="NZ_JBGMEF010000018.1"/>
</dbReference>
<dbReference type="PANTHER" id="PTHR11671">
    <property type="entry name" value="V-TYPE ATP SYNTHASE SUBUNIT D"/>
    <property type="match status" value="1"/>
</dbReference>
<evidence type="ECO:0000256" key="2">
    <source>
        <dbReference type="ARBA" id="ARBA00022448"/>
    </source>
</evidence>
<evidence type="ECO:0000313" key="6">
    <source>
        <dbReference type="Proteomes" id="UP001637994"/>
    </source>
</evidence>
<feature type="coiled-coil region" evidence="4">
    <location>
        <begin position="142"/>
        <end position="169"/>
    </location>
</feature>
<evidence type="ECO:0000256" key="4">
    <source>
        <dbReference type="SAM" id="Coils"/>
    </source>
</evidence>
<dbReference type="Proteomes" id="UP001637994">
    <property type="component" value="Unassembled WGS sequence"/>
</dbReference>
<dbReference type="Pfam" id="PF01813">
    <property type="entry name" value="ATP-synt_D"/>
    <property type="match status" value="1"/>
</dbReference>
<organism evidence="5 6">
    <name type="scientific">Anaerococcus kampingae</name>
    <dbReference type="NCBI Taxonomy" id="3115614"/>
    <lineage>
        <taxon>Bacteria</taxon>
        <taxon>Bacillati</taxon>
        <taxon>Bacillota</taxon>
        <taxon>Tissierellia</taxon>
        <taxon>Tissierellales</taxon>
        <taxon>Peptoniphilaceae</taxon>
        <taxon>Anaerococcus</taxon>
    </lineage>
</organism>
<keyword evidence="6" id="KW-1185">Reference proteome</keyword>
<dbReference type="Gene3D" id="1.10.287.3240">
    <property type="match status" value="1"/>
</dbReference>